<dbReference type="STRING" id="1172194.WQQ_24730"/>
<proteinExistence type="predicted"/>
<dbReference type="AlphaFoldDB" id="I8HZ91"/>
<gene>
    <name evidence="1" type="ORF">WQQ_24730</name>
</gene>
<evidence type="ECO:0000313" key="1">
    <source>
        <dbReference type="EMBL" id="EIT68891.1"/>
    </source>
</evidence>
<reference evidence="1 2" key="1">
    <citation type="journal article" date="2012" name="J. Bacteriol.">
        <title>Genome Sequence of n-Alkane-Degrading Hydrocarboniphaga effusa Strain AP103T (ATCC BAA-332T).</title>
        <authorList>
            <person name="Chang H.K."/>
            <person name="Zylstra G.J."/>
            <person name="Chae J.C."/>
        </authorList>
    </citation>
    <scope>NUCLEOTIDE SEQUENCE [LARGE SCALE GENOMIC DNA]</scope>
    <source>
        <strain evidence="1 2">AP103</strain>
    </source>
</reference>
<dbReference type="EMBL" id="AKGD01000002">
    <property type="protein sequence ID" value="EIT68891.1"/>
    <property type="molecule type" value="Genomic_DNA"/>
</dbReference>
<dbReference type="Proteomes" id="UP000003704">
    <property type="component" value="Unassembled WGS sequence"/>
</dbReference>
<keyword evidence="2" id="KW-1185">Reference proteome</keyword>
<sequence>MIVFVCVLSAVVYVLARYLPRKQIANWLDAHGYAQSAALLRPAKGGGGCHSGDDGGCSSCGSCASAEAPKREAVAGNEHPLHFHPKR</sequence>
<comment type="caution">
    <text evidence="1">The sequence shown here is derived from an EMBL/GenBank/DDBJ whole genome shotgun (WGS) entry which is preliminary data.</text>
</comment>
<accession>I8HZ91</accession>
<protein>
    <submittedName>
        <fullName evidence="1">Uncharacterized protein</fullName>
    </submittedName>
</protein>
<name>I8HZ91_9GAMM</name>
<evidence type="ECO:0000313" key="2">
    <source>
        <dbReference type="Proteomes" id="UP000003704"/>
    </source>
</evidence>
<organism evidence="1 2">
    <name type="scientific">Hydrocarboniphaga effusa AP103</name>
    <dbReference type="NCBI Taxonomy" id="1172194"/>
    <lineage>
        <taxon>Bacteria</taxon>
        <taxon>Pseudomonadati</taxon>
        <taxon>Pseudomonadota</taxon>
        <taxon>Gammaproteobacteria</taxon>
        <taxon>Nevskiales</taxon>
        <taxon>Nevskiaceae</taxon>
        <taxon>Hydrocarboniphaga</taxon>
    </lineage>
</organism>